<dbReference type="EMBL" id="HBHW01013894">
    <property type="protein sequence ID" value="CAE0042752.1"/>
    <property type="molecule type" value="Transcribed_RNA"/>
</dbReference>
<dbReference type="Pfam" id="PF20133">
    <property type="entry name" value="HHL1-like"/>
    <property type="match status" value="1"/>
</dbReference>
<dbReference type="InterPro" id="IPR045388">
    <property type="entry name" value="HHL1-like"/>
</dbReference>
<organism evidence="3">
    <name type="scientific">Rhodosorus marinus</name>
    <dbReference type="NCBI Taxonomy" id="101924"/>
    <lineage>
        <taxon>Eukaryota</taxon>
        <taxon>Rhodophyta</taxon>
        <taxon>Stylonematophyceae</taxon>
        <taxon>Stylonematales</taxon>
        <taxon>Stylonemataceae</taxon>
        <taxon>Rhodosorus</taxon>
    </lineage>
</organism>
<sequence>MMFGFVNGAASGGLAGRVEVGRGTRKVCSVRMAEDGDKKGFKGFGDAPKKQEPRKKSKNQIEREAAEERLEKMRKAGMPEYSIWLRQKGEDQWFPVGSLAVQRSSSINEAIFNNEEALWQGARRQYPKLAGKEEETEIGYKLAQFPDEEVRLAVRPSEGNPVKNFFDNLLNPLNPGD</sequence>
<protein>
    <submittedName>
        <fullName evidence="3">Uncharacterized protein</fullName>
    </submittedName>
</protein>
<accession>A0A7S2ZKS3</accession>
<feature type="region of interest" description="Disordered" evidence="1">
    <location>
        <begin position="36"/>
        <end position="63"/>
    </location>
</feature>
<name>A0A7S2ZKS3_9RHOD</name>
<evidence type="ECO:0000313" key="3">
    <source>
        <dbReference type="EMBL" id="CAE0042752.1"/>
    </source>
</evidence>
<proteinExistence type="predicted"/>
<dbReference type="EMBL" id="HBHW01013889">
    <property type="protein sequence ID" value="CAE0042747.1"/>
    <property type="molecule type" value="Transcribed_RNA"/>
</dbReference>
<evidence type="ECO:0000313" key="2">
    <source>
        <dbReference type="EMBL" id="CAE0042747.1"/>
    </source>
</evidence>
<dbReference type="AlphaFoldDB" id="A0A7S2ZKS3"/>
<evidence type="ECO:0000256" key="1">
    <source>
        <dbReference type="SAM" id="MobiDB-lite"/>
    </source>
</evidence>
<gene>
    <name evidence="2" type="ORF">RMAR00112_LOCUS10718</name>
    <name evidence="3" type="ORF">RMAR00112_LOCUS10723</name>
</gene>
<reference evidence="3" key="1">
    <citation type="submission" date="2021-01" db="EMBL/GenBank/DDBJ databases">
        <authorList>
            <person name="Corre E."/>
            <person name="Pelletier E."/>
            <person name="Niang G."/>
            <person name="Scheremetjew M."/>
            <person name="Finn R."/>
            <person name="Kale V."/>
            <person name="Holt S."/>
            <person name="Cochrane G."/>
            <person name="Meng A."/>
            <person name="Brown T."/>
            <person name="Cohen L."/>
        </authorList>
    </citation>
    <scope>NUCLEOTIDE SEQUENCE</scope>
    <source>
        <strain evidence="3">CCMP 769</strain>
    </source>
</reference>